<dbReference type="KEGG" id="gca:Galf_1896"/>
<dbReference type="HOGENOM" id="CLU_060077_2_0_4"/>
<dbReference type="eggNOG" id="COG0789">
    <property type="taxonomic scope" value="Bacteria"/>
</dbReference>
<keyword evidence="7" id="KW-0238">DNA-binding</keyword>
<dbReference type="PANTHER" id="PTHR30204">
    <property type="entry name" value="REDOX-CYCLING DRUG-SENSING TRANSCRIPTIONAL ACTIVATOR SOXR"/>
    <property type="match status" value="1"/>
</dbReference>
<keyword evidence="14" id="KW-1185">Reference proteome</keyword>
<dbReference type="Pfam" id="PF13411">
    <property type="entry name" value="MerR_1"/>
    <property type="match status" value="1"/>
</dbReference>
<reference evidence="13 14" key="1">
    <citation type="submission" date="2010-08" db="EMBL/GenBank/DDBJ databases">
        <title>Complete sequence of Gallionella capsiferriformans ES-2.</title>
        <authorList>
            <consortium name="US DOE Joint Genome Institute"/>
            <person name="Lucas S."/>
            <person name="Copeland A."/>
            <person name="Lapidus A."/>
            <person name="Cheng J.-F."/>
            <person name="Bruce D."/>
            <person name="Goodwin L."/>
            <person name="Pitluck S."/>
            <person name="Chertkov O."/>
            <person name="Davenport K.W."/>
            <person name="Detter J.C."/>
            <person name="Han C."/>
            <person name="Tapia R."/>
            <person name="Land M."/>
            <person name="Hauser L."/>
            <person name="Chang Y.-J."/>
            <person name="Jeffries C."/>
            <person name="Kyrpides N."/>
            <person name="Ivanova N."/>
            <person name="Mikhailova N."/>
            <person name="Shelobolina E.S."/>
            <person name="Picardal F."/>
            <person name="Roden E."/>
            <person name="Emerson D."/>
            <person name="Woyke T."/>
        </authorList>
    </citation>
    <scope>NUCLEOTIDE SEQUENCE [LARGE SCALE GENOMIC DNA]</scope>
    <source>
        <strain evidence="13 14">ES-2</strain>
    </source>
</reference>
<protein>
    <recommendedName>
        <fullName evidence="1">Mercuric resistance operon regulatory protein</fullName>
    </recommendedName>
</protein>
<dbReference type="SUPFAM" id="SSF46955">
    <property type="entry name" value="Putative DNA-binding domain"/>
    <property type="match status" value="1"/>
</dbReference>
<dbReference type="CDD" id="cd04783">
    <property type="entry name" value="HTH_MerR1"/>
    <property type="match status" value="1"/>
</dbReference>
<dbReference type="Gene3D" id="1.10.1660.10">
    <property type="match status" value="1"/>
</dbReference>
<dbReference type="GO" id="GO:0003677">
    <property type="term" value="F:DNA binding"/>
    <property type="evidence" value="ECO:0007669"/>
    <property type="project" value="UniProtKB-KW"/>
</dbReference>
<keyword evidence="4" id="KW-0479">Metal-binding</keyword>
<dbReference type="InterPro" id="IPR009061">
    <property type="entry name" value="DNA-bd_dom_put_sf"/>
</dbReference>
<dbReference type="InterPro" id="IPR000551">
    <property type="entry name" value="MerR-type_HTH_dom"/>
</dbReference>
<feature type="domain" description="HTH merR-type" evidence="12">
    <location>
        <begin position="33"/>
        <end position="102"/>
    </location>
</feature>
<comment type="function">
    <text evidence="10">Mediates the mercuric-dependent induction of mercury resistance operon. In the absence of mercury MerR represses transcription by binding tightly to the mer operator region; when mercury is present the dimeric complex binds a single ion and becomes a potent transcriptional activator, while remaining bound to the mer site.</text>
</comment>
<evidence type="ECO:0000256" key="9">
    <source>
        <dbReference type="ARBA" id="ARBA00023163"/>
    </source>
</evidence>
<evidence type="ECO:0000313" key="14">
    <source>
        <dbReference type="Proteomes" id="UP000001235"/>
    </source>
</evidence>
<gene>
    <name evidence="13" type="ordered locus">Galf_1896</name>
</gene>
<evidence type="ECO:0000256" key="10">
    <source>
        <dbReference type="ARBA" id="ARBA00024874"/>
    </source>
</evidence>
<evidence type="ECO:0000259" key="12">
    <source>
        <dbReference type="PROSITE" id="PS50937"/>
    </source>
</evidence>
<proteinExistence type="predicted"/>
<dbReference type="PANTHER" id="PTHR30204:SF69">
    <property type="entry name" value="MERR-FAMILY TRANSCRIPTIONAL REGULATOR"/>
    <property type="match status" value="1"/>
</dbReference>
<feature type="compositionally biased region" description="Polar residues" evidence="11">
    <location>
        <begin position="1"/>
        <end position="20"/>
    </location>
</feature>
<sequence>MKTSKASFEQAKRSGQTNKASAPKLQIHDPENGMTIGQLASEAGVNVETIRYYQREKLLNTPKREFGSIRRYGAVELNCLLFIKRAQAIGFSLTEISLLLKLAEGEHCAETKRLAEKKLVVIKQKIADLLSIESSLEKLISACRKGKGGCGCPIIDSLVGGERTLS</sequence>
<evidence type="ECO:0000256" key="4">
    <source>
        <dbReference type="ARBA" id="ARBA00022723"/>
    </source>
</evidence>
<dbReference type="STRING" id="395494.Galf_1896"/>
<evidence type="ECO:0000256" key="6">
    <source>
        <dbReference type="ARBA" id="ARBA00023015"/>
    </source>
</evidence>
<evidence type="ECO:0000256" key="3">
    <source>
        <dbReference type="ARBA" id="ARBA00022491"/>
    </source>
</evidence>
<keyword evidence="5" id="KW-0476">Mercury</keyword>
<evidence type="ECO:0000256" key="7">
    <source>
        <dbReference type="ARBA" id="ARBA00023125"/>
    </source>
</evidence>
<evidence type="ECO:0000256" key="8">
    <source>
        <dbReference type="ARBA" id="ARBA00023159"/>
    </source>
</evidence>
<dbReference type="Proteomes" id="UP000001235">
    <property type="component" value="Chromosome"/>
</dbReference>
<evidence type="ECO:0000256" key="11">
    <source>
        <dbReference type="SAM" id="MobiDB-lite"/>
    </source>
</evidence>
<evidence type="ECO:0000313" key="13">
    <source>
        <dbReference type="EMBL" id="ADL55904.1"/>
    </source>
</evidence>
<keyword evidence="3" id="KW-0678">Repressor</keyword>
<dbReference type="GO" id="GO:0003700">
    <property type="term" value="F:DNA-binding transcription factor activity"/>
    <property type="evidence" value="ECO:0007669"/>
    <property type="project" value="InterPro"/>
</dbReference>
<dbReference type="PROSITE" id="PS50937">
    <property type="entry name" value="HTH_MERR_2"/>
    <property type="match status" value="1"/>
</dbReference>
<feature type="region of interest" description="Disordered" evidence="11">
    <location>
        <begin position="1"/>
        <end position="31"/>
    </location>
</feature>
<dbReference type="PRINTS" id="PR00040">
    <property type="entry name" value="HTHMERR"/>
</dbReference>
<dbReference type="GO" id="GO:0046689">
    <property type="term" value="P:response to mercury ion"/>
    <property type="evidence" value="ECO:0007669"/>
    <property type="project" value="UniProtKB-KW"/>
</dbReference>
<evidence type="ECO:0000256" key="5">
    <source>
        <dbReference type="ARBA" id="ARBA00022914"/>
    </source>
</evidence>
<evidence type="ECO:0000256" key="2">
    <source>
        <dbReference type="ARBA" id="ARBA00022466"/>
    </source>
</evidence>
<name>D9SHA7_GALCS</name>
<dbReference type="AlphaFoldDB" id="D9SHA7"/>
<keyword evidence="6" id="KW-0805">Transcription regulation</keyword>
<dbReference type="GO" id="GO:0045340">
    <property type="term" value="F:mercury ion binding"/>
    <property type="evidence" value="ECO:0007669"/>
    <property type="project" value="InterPro"/>
</dbReference>
<dbReference type="InterPro" id="IPR011794">
    <property type="entry name" value="MerR"/>
</dbReference>
<organism evidence="13 14">
    <name type="scientific">Gallionella capsiferriformans (strain ES-2)</name>
    <name type="common">Gallionella ferruginea capsiferriformans (strain ES-2)</name>
    <dbReference type="NCBI Taxonomy" id="395494"/>
    <lineage>
        <taxon>Bacteria</taxon>
        <taxon>Pseudomonadati</taxon>
        <taxon>Pseudomonadota</taxon>
        <taxon>Betaproteobacteria</taxon>
        <taxon>Nitrosomonadales</taxon>
        <taxon>Gallionellaceae</taxon>
        <taxon>Gallionella</taxon>
    </lineage>
</organism>
<dbReference type="SMART" id="SM00422">
    <property type="entry name" value="HTH_MERR"/>
    <property type="match status" value="1"/>
</dbReference>
<keyword evidence="9" id="KW-0804">Transcription</keyword>
<accession>D9SHA7</accession>
<dbReference type="EMBL" id="CP002159">
    <property type="protein sequence ID" value="ADL55904.1"/>
    <property type="molecule type" value="Genomic_DNA"/>
</dbReference>
<evidence type="ECO:0000256" key="1">
    <source>
        <dbReference type="ARBA" id="ARBA00017146"/>
    </source>
</evidence>
<keyword evidence="8" id="KW-0010">Activator</keyword>
<dbReference type="InterPro" id="IPR047057">
    <property type="entry name" value="MerR_fam"/>
</dbReference>
<keyword evidence="2" id="KW-0475">Mercuric resistance</keyword>